<feature type="compositionally biased region" description="Low complexity" evidence="1">
    <location>
        <begin position="160"/>
        <end position="192"/>
    </location>
</feature>
<reference evidence="3 4" key="1">
    <citation type="submission" date="2017-02" db="EMBL/GenBank/DDBJ databases">
        <authorList>
            <person name="Peterson S.W."/>
        </authorList>
    </citation>
    <scope>NUCLEOTIDE SEQUENCE [LARGE SCALE GENOMIC DNA]</scope>
    <source>
        <strain evidence="3 4">VKM Ac-2059</strain>
    </source>
</reference>
<dbReference type="PANTHER" id="PTHR43252:SF7">
    <property type="entry name" value="TRANSCRIPTIONAL REGULATOR YQJI"/>
    <property type="match status" value="1"/>
</dbReference>
<dbReference type="InterPro" id="IPR011991">
    <property type="entry name" value="ArsR-like_HTH"/>
</dbReference>
<dbReference type="Pfam" id="PF03551">
    <property type="entry name" value="PadR"/>
    <property type="match status" value="1"/>
</dbReference>
<dbReference type="AlphaFoldDB" id="A0A1T5KUU9"/>
<dbReference type="InterPro" id="IPR036390">
    <property type="entry name" value="WH_DNA-bd_sf"/>
</dbReference>
<dbReference type="Proteomes" id="UP000190857">
    <property type="component" value="Unassembled WGS sequence"/>
</dbReference>
<dbReference type="CDD" id="cd00090">
    <property type="entry name" value="HTH_ARSR"/>
    <property type="match status" value="1"/>
</dbReference>
<dbReference type="InterPro" id="IPR005149">
    <property type="entry name" value="Tscrpt_reg_PadR_N"/>
</dbReference>
<proteinExistence type="predicted"/>
<dbReference type="GO" id="GO:0003677">
    <property type="term" value="F:DNA binding"/>
    <property type="evidence" value="ECO:0007669"/>
    <property type="project" value="UniProtKB-KW"/>
</dbReference>
<dbReference type="InterPro" id="IPR036388">
    <property type="entry name" value="WH-like_DNA-bd_sf"/>
</dbReference>
<feature type="compositionally biased region" description="Low complexity" evidence="1">
    <location>
        <begin position="213"/>
        <end position="245"/>
    </location>
</feature>
<evidence type="ECO:0000259" key="2">
    <source>
        <dbReference type="Pfam" id="PF03551"/>
    </source>
</evidence>
<protein>
    <submittedName>
        <fullName evidence="3">DNA-binding transcriptional regulator, PadR family</fullName>
    </submittedName>
</protein>
<name>A0A1T5KUU9_9MICO</name>
<sequence>MTPVFAHGSLRLYLLHLLQESPKHGYELIQALTDRFGGTYSPSAGTIYPRLAKLEEEGLVTKTTDGRKSIYTITDAGRAELAAKADQLSSIENEVTDSVRRLADEVRSDVSAAMRSLRADLASAAREPEPHGQKKSWSDWGFGNPWGDASARTEHGRGGATTPDNDNRTTDYTTTGYASGSGASASNASPGAGFAGTGPHSDPTGAHSDAERNASASAAGNSSTNVSGNASDDTSDNASSNSANGLDPRVAARLALGEAELSLNDARQQIRAELRRRAADGSLSSDDVRELRSRLADLVIWLRKR</sequence>
<feature type="domain" description="Transcription regulator PadR N-terminal" evidence="2">
    <location>
        <begin position="14"/>
        <end position="82"/>
    </location>
</feature>
<feature type="region of interest" description="Disordered" evidence="1">
    <location>
        <begin position="121"/>
        <end position="245"/>
    </location>
</feature>
<evidence type="ECO:0000313" key="3">
    <source>
        <dbReference type="EMBL" id="SKC67420.1"/>
    </source>
</evidence>
<accession>A0A1T5KUU9</accession>
<dbReference type="SUPFAM" id="SSF46785">
    <property type="entry name" value="Winged helix' DNA-binding domain"/>
    <property type="match status" value="1"/>
</dbReference>
<keyword evidence="4" id="KW-1185">Reference proteome</keyword>
<dbReference type="Gene3D" id="1.10.10.10">
    <property type="entry name" value="Winged helix-like DNA-binding domain superfamily/Winged helix DNA-binding domain"/>
    <property type="match status" value="1"/>
</dbReference>
<dbReference type="STRING" id="123320.SAMN06309945_2508"/>
<dbReference type="OrthoDB" id="9814826at2"/>
<evidence type="ECO:0000313" key="4">
    <source>
        <dbReference type="Proteomes" id="UP000190857"/>
    </source>
</evidence>
<dbReference type="PANTHER" id="PTHR43252">
    <property type="entry name" value="TRANSCRIPTIONAL REGULATOR YQJI"/>
    <property type="match status" value="1"/>
</dbReference>
<keyword evidence="3" id="KW-0238">DNA-binding</keyword>
<organism evidence="3 4">
    <name type="scientific">Okibacterium fritillariae</name>
    <dbReference type="NCBI Taxonomy" id="123320"/>
    <lineage>
        <taxon>Bacteria</taxon>
        <taxon>Bacillati</taxon>
        <taxon>Actinomycetota</taxon>
        <taxon>Actinomycetes</taxon>
        <taxon>Micrococcales</taxon>
        <taxon>Microbacteriaceae</taxon>
        <taxon>Okibacterium</taxon>
    </lineage>
</organism>
<gene>
    <name evidence="3" type="ORF">SAMN06309945_2508</name>
</gene>
<dbReference type="EMBL" id="FUZP01000003">
    <property type="protein sequence ID" value="SKC67420.1"/>
    <property type="molecule type" value="Genomic_DNA"/>
</dbReference>
<evidence type="ECO:0000256" key="1">
    <source>
        <dbReference type="SAM" id="MobiDB-lite"/>
    </source>
</evidence>